<dbReference type="Gramene" id="TVU00639">
    <property type="protein sequence ID" value="TVU00639"/>
    <property type="gene ID" value="EJB05_53939"/>
</dbReference>
<name>A0A5J9SNZ4_9POAL</name>
<comment type="caution">
    <text evidence="1">The sequence shown here is derived from an EMBL/GenBank/DDBJ whole genome shotgun (WGS) entry which is preliminary data.</text>
</comment>
<dbReference type="EMBL" id="RWGY01000564">
    <property type="protein sequence ID" value="TVU00639.1"/>
    <property type="molecule type" value="Genomic_DNA"/>
</dbReference>
<keyword evidence="2" id="KW-1185">Reference proteome</keyword>
<proteinExistence type="predicted"/>
<dbReference type="AlphaFoldDB" id="A0A5J9SNZ4"/>
<feature type="non-terminal residue" evidence="1">
    <location>
        <position position="202"/>
    </location>
</feature>
<organism evidence="1 2">
    <name type="scientific">Eragrostis curvula</name>
    <name type="common">weeping love grass</name>
    <dbReference type="NCBI Taxonomy" id="38414"/>
    <lineage>
        <taxon>Eukaryota</taxon>
        <taxon>Viridiplantae</taxon>
        <taxon>Streptophyta</taxon>
        <taxon>Embryophyta</taxon>
        <taxon>Tracheophyta</taxon>
        <taxon>Spermatophyta</taxon>
        <taxon>Magnoliopsida</taxon>
        <taxon>Liliopsida</taxon>
        <taxon>Poales</taxon>
        <taxon>Poaceae</taxon>
        <taxon>PACMAD clade</taxon>
        <taxon>Chloridoideae</taxon>
        <taxon>Eragrostideae</taxon>
        <taxon>Eragrostidinae</taxon>
        <taxon>Eragrostis</taxon>
    </lineage>
</organism>
<protein>
    <submittedName>
        <fullName evidence="1">Uncharacterized protein</fullName>
    </submittedName>
</protein>
<reference evidence="1 2" key="1">
    <citation type="journal article" date="2019" name="Sci. Rep.">
        <title>A high-quality genome of Eragrostis curvula grass provides insights into Poaceae evolution and supports new strategies to enhance forage quality.</title>
        <authorList>
            <person name="Carballo J."/>
            <person name="Santos B.A.C.M."/>
            <person name="Zappacosta D."/>
            <person name="Garbus I."/>
            <person name="Selva J.P."/>
            <person name="Gallo C.A."/>
            <person name="Diaz A."/>
            <person name="Albertini E."/>
            <person name="Caccamo M."/>
            <person name="Echenique V."/>
        </authorList>
    </citation>
    <scope>NUCLEOTIDE SEQUENCE [LARGE SCALE GENOMIC DNA]</scope>
    <source>
        <strain evidence="2">cv. Victoria</strain>
        <tissue evidence="1">Leaf</tissue>
    </source>
</reference>
<evidence type="ECO:0000313" key="1">
    <source>
        <dbReference type="EMBL" id="TVU00639.1"/>
    </source>
</evidence>
<dbReference type="Proteomes" id="UP000324897">
    <property type="component" value="Unassembled WGS sequence"/>
</dbReference>
<gene>
    <name evidence="1" type="ORF">EJB05_53939</name>
</gene>
<evidence type="ECO:0000313" key="2">
    <source>
        <dbReference type="Proteomes" id="UP000324897"/>
    </source>
</evidence>
<accession>A0A5J9SNZ4</accession>
<sequence>MTRDLNRYDVDEGASLCGTTRLGAPAGLPRRPWTMRRMVAGVEDHEDNEEEQWIKECDVSMEDSDGLVADVMSAGACMFLQHTQEKYRGHHFVPLRMSRLWKVNHQRLKQYASKSWRISFLRLDLLARMDPSFLRQGLRPFSSFIKEVNPIRFLWLVSSFGCKFLRPGAFFSGPNCLDKPRPAAGPFHKRLSNRRGPGRCSA</sequence>